<dbReference type="RefSeq" id="WP_382392883.1">
    <property type="nucleotide sequence ID" value="NZ_JBHTCQ010000001.1"/>
</dbReference>
<dbReference type="InterPro" id="IPR039424">
    <property type="entry name" value="SBP_5"/>
</dbReference>
<feature type="signal peptide" evidence="1">
    <location>
        <begin position="1"/>
        <end position="21"/>
    </location>
</feature>
<dbReference type="CDD" id="cd08501">
    <property type="entry name" value="PBP2_Lpqw"/>
    <property type="match status" value="1"/>
</dbReference>
<dbReference type="PANTHER" id="PTHR30290:SF65">
    <property type="entry name" value="MONOACYL PHOSPHATIDYLINOSITOL TETRAMANNOSIDE-BINDING PROTEIN LPQW-RELATED"/>
    <property type="match status" value="1"/>
</dbReference>
<reference evidence="4" key="1">
    <citation type="journal article" date="2019" name="Int. J. Syst. Evol. Microbiol.">
        <title>The Global Catalogue of Microorganisms (GCM) 10K type strain sequencing project: providing services to taxonomists for standard genome sequencing and annotation.</title>
        <authorList>
            <consortium name="The Broad Institute Genomics Platform"/>
            <consortium name="The Broad Institute Genome Sequencing Center for Infectious Disease"/>
            <person name="Wu L."/>
            <person name="Ma J."/>
        </authorList>
    </citation>
    <scope>NUCLEOTIDE SEQUENCE [LARGE SCALE GENOMIC DNA]</scope>
    <source>
        <strain evidence="4">JCM 1490</strain>
    </source>
</reference>
<dbReference type="PROSITE" id="PS51257">
    <property type="entry name" value="PROKAR_LIPOPROTEIN"/>
    <property type="match status" value="1"/>
</dbReference>
<evidence type="ECO:0000259" key="2">
    <source>
        <dbReference type="Pfam" id="PF00496"/>
    </source>
</evidence>
<sequence length="577" mass="63300">MRTKRGVAMLATGAAAVVVLGACSSVGGGQGEDAGNAGGGQEEPTGVVEGDGELFNINSHNREDLQDGGTLRIAIGEGLPSQWNPMHTVGNEGDISDVRTLMEVTNWHYNGEADYEPNENFLLDYTDEVVDGQQVITLNLNPDAVWNTGDPITWEDYEATLTACNGEMDVSCVQVDPYRQIESVEMGEDEFQVVITFKETYPDWSSLVSSVLPAESVSDAETFDTGWQNFEDTTDYWTGPFVVEDINESQQIIRLVPNENWWGDEPILDEVQFHAITIEAQPQAFQNGEVDAFEVGPDPNAYNIASDTPDASIRSAAGPDWRHITMNSEAGPLQELEVRQAVQQAVNTEAIMNSDLAGLPQEFALPLGNHIFVNGQTGYQDNSGEFGYDPQAAAATLDEAGWVMNEETGIRERDGEPLVIPFNPISGVPVSENEGQLVQEQLREVGIDVPLNPVPQDTWSELLDRGDYSMMPFSWLGTPYPMNGLAQIYGDPSVNDSNYANLNNDEINELIGQVDVETDEQTRIDLANQVDQLIWEEGHTLPLYQRPQIYATVDNLANYGALGFSSATPENWGYVAE</sequence>
<dbReference type="SUPFAM" id="SSF53850">
    <property type="entry name" value="Periplasmic binding protein-like II"/>
    <property type="match status" value="1"/>
</dbReference>
<feature type="chain" id="PRO_5047343843" evidence="1">
    <location>
        <begin position="22"/>
        <end position="577"/>
    </location>
</feature>
<evidence type="ECO:0000313" key="3">
    <source>
        <dbReference type="EMBL" id="MFC7404981.1"/>
    </source>
</evidence>
<organism evidence="3 4">
    <name type="scientific">Georgenia alba</name>
    <dbReference type="NCBI Taxonomy" id="2233858"/>
    <lineage>
        <taxon>Bacteria</taxon>
        <taxon>Bacillati</taxon>
        <taxon>Actinomycetota</taxon>
        <taxon>Actinomycetes</taxon>
        <taxon>Micrococcales</taxon>
        <taxon>Bogoriellaceae</taxon>
        <taxon>Georgenia</taxon>
    </lineage>
</organism>
<dbReference type="Gene3D" id="3.40.190.10">
    <property type="entry name" value="Periplasmic binding protein-like II"/>
    <property type="match status" value="1"/>
</dbReference>
<comment type="caution">
    <text evidence="3">The sequence shown here is derived from an EMBL/GenBank/DDBJ whole genome shotgun (WGS) entry which is preliminary data.</text>
</comment>
<keyword evidence="1" id="KW-0732">Signal</keyword>
<keyword evidence="4" id="KW-1185">Reference proteome</keyword>
<feature type="domain" description="Solute-binding protein family 5" evidence="2">
    <location>
        <begin position="128"/>
        <end position="490"/>
    </location>
</feature>
<evidence type="ECO:0000256" key="1">
    <source>
        <dbReference type="SAM" id="SignalP"/>
    </source>
</evidence>
<dbReference type="Gene3D" id="3.90.76.10">
    <property type="entry name" value="Dipeptide-binding Protein, Domain 1"/>
    <property type="match status" value="1"/>
</dbReference>
<protein>
    <submittedName>
        <fullName evidence="3">ABC transporter family substrate-binding protein</fullName>
    </submittedName>
</protein>
<accession>A0ABW2Q643</accession>
<gene>
    <name evidence="3" type="ORF">ACFQQL_07655</name>
</gene>
<dbReference type="Gene3D" id="3.10.105.10">
    <property type="entry name" value="Dipeptide-binding Protein, Domain 3"/>
    <property type="match status" value="1"/>
</dbReference>
<name>A0ABW2Q643_9MICO</name>
<proteinExistence type="predicted"/>
<dbReference type="EMBL" id="JBHTCQ010000001">
    <property type="protein sequence ID" value="MFC7404981.1"/>
    <property type="molecule type" value="Genomic_DNA"/>
</dbReference>
<dbReference type="InterPro" id="IPR000914">
    <property type="entry name" value="SBP_5_dom"/>
</dbReference>
<dbReference type="PANTHER" id="PTHR30290">
    <property type="entry name" value="PERIPLASMIC BINDING COMPONENT OF ABC TRANSPORTER"/>
    <property type="match status" value="1"/>
</dbReference>
<evidence type="ECO:0000313" key="4">
    <source>
        <dbReference type="Proteomes" id="UP001596455"/>
    </source>
</evidence>
<dbReference type="Proteomes" id="UP001596455">
    <property type="component" value="Unassembled WGS sequence"/>
</dbReference>
<dbReference type="Pfam" id="PF00496">
    <property type="entry name" value="SBP_bac_5"/>
    <property type="match status" value="1"/>
</dbReference>